<feature type="transmembrane region" description="Helical" evidence="8">
    <location>
        <begin position="40"/>
        <end position="56"/>
    </location>
</feature>
<keyword evidence="7 10" id="KW-0012">Acyltransferase</keyword>
<gene>
    <name evidence="10" type="ORF">SAMN05216207_102390</name>
</gene>
<feature type="transmembrane region" description="Helical" evidence="8">
    <location>
        <begin position="94"/>
        <end position="115"/>
    </location>
</feature>
<dbReference type="InterPro" id="IPR036526">
    <property type="entry name" value="C-N_Hydrolase_sf"/>
</dbReference>
<keyword evidence="10" id="KW-0449">Lipoprotein</keyword>
<dbReference type="GO" id="GO:0016410">
    <property type="term" value="F:N-acyltransferase activity"/>
    <property type="evidence" value="ECO:0007669"/>
    <property type="project" value="InterPro"/>
</dbReference>
<dbReference type="InterPro" id="IPR004563">
    <property type="entry name" value="Apolipo_AcylTrfase"/>
</dbReference>
<evidence type="ECO:0000256" key="2">
    <source>
        <dbReference type="ARBA" id="ARBA00022475"/>
    </source>
</evidence>
<feature type="transmembrane region" description="Helical" evidence="8">
    <location>
        <begin position="201"/>
        <end position="221"/>
    </location>
</feature>
<dbReference type="PANTHER" id="PTHR38686">
    <property type="entry name" value="APOLIPOPROTEIN N-ACYLTRANSFERASE"/>
    <property type="match status" value="1"/>
</dbReference>
<keyword evidence="4 8" id="KW-0812">Transmembrane</keyword>
<evidence type="ECO:0000313" key="10">
    <source>
        <dbReference type="EMBL" id="SFN88489.1"/>
    </source>
</evidence>
<reference evidence="10 11" key="1">
    <citation type="submission" date="2016-10" db="EMBL/GenBank/DDBJ databases">
        <authorList>
            <person name="de Groot N.N."/>
        </authorList>
    </citation>
    <scope>NUCLEOTIDE SEQUENCE [LARGE SCALE GENOMIC DNA]</scope>
    <source>
        <strain evidence="10 11">CGMCC 4.1877</strain>
    </source>
</reference>
<evidence type="ECO:0000256" key="1">
    <source>
        <dbReference type="ARBA" id="ARBA00004651"/>
    </source>
</evidence>
<protein>
    <submittedName>
        <fullName evidence="10">Apolipoprotein N-acyltransferase</fullName>
    </submittedName>
</protein>
<evidence type="ECO:0000256" key="5">
    <source>
        <dbReference type="ARBA" id="ARBA00022989"/>
    </source>
</evidence>
<keyword evidence="5 8" id="KW-1133">Transmembrane helix</keyword>
<keyword evidence="11" id="KW-1185">Reference proteome</keyword>
<dbReference type="OrthoDB" id="9811121at2"/>
<evidence type="ECO:0000256" key="6">
    <source>
        <dbReference type="ARBA" id="ARBA00023136"/>
    </source>
</evidence>
<organism evidence="10 11">
    <name type="scientific">Pseudonocardia ammonioxydans</name>
    <dbReference type="NCBI Taxonomy" id="260086"/>
    <lineage>
        <taxon>Bacteria</taxon>
        <taxon>Bacillati</taxon>
        <taxon>Actinomycetota</taxon>
        <taxon>Actinomycetes</taxon>
        <taxon>Pseudonocardiales</taxon>
        <taxon>Pseudonocardiaceae</taxon>
        <taxon>Pseudonocardia</taxon>
    </lineage>
</organism>
<dbReference type="STRING" id="260086.SAMN05216207_102390"/>
<name>A0A1I5CNC4_PSUAM</name>
<dbReference type="PROSITE" id="PS50263">
    <property type="entry name" value="CN_HYDROLASE"/>
    <property type="match status" value="1"/>
</dbReference>
<dbReference type="RefSeq" id="WP_093347628.1">
    <property type="nucleotide sequence ID" value="NZ_FOUY01000023.1"/>
</dbReference>
<dbReference type="Gene3D" id="3.60.110.10">
    <property type="entry name" value="Carbon-nitrogen hydrolase"/>
    <property type="match status" value="1"/>
</dbReference>
<dbReference type="InterPro" id="IPR045378">
    <property type="entry name" value="LNT_N"/>
</dbReference>
<comment type="subcellular location">
    <subcellularLocation>
        <location evidence="1">Cell membrane</location>
        <topology evidence="1">Multi-pass membrane protein</topology>
    </subcellularLocation>
</comment>
<feature type="transmembrane region" description="Helical" evidence="8">
    <location>
        <begin position="163"/>
        <end position="189"/>
    </location>
</feature>
<dbReference type="SUPFAM" id="SSF56317">
    <property type="entry name" value="Carbon-nitrogen hydrolase"/>
    <property type="match status" value="1"/>
</dbReference>
<keyword evidence="2" id="KW-1003">Cell membrane</keyword>
<dbReference type="InterPro" id="IPR003010">
    <property type="entry name" value="C-N_Hydrolase"/>
</dbReference>
<evidence type="ECO:0000256" key="8">
    <source>
        <dbReference type="SAM" id="Phobius"/>
    </source>
</evidence>
<evidence type="ECO:0000256" key="7">
    <source>
        <dbReference type="ARBA" id="ARBA00023315"/>
    </source>
</evidence>
<feature type="transmembrane region" description="Helical" evidence="8">
    <location>
        <begin position="12"/>
        <end position="34"/>
    </location>
</feature>
<dbReference type="EMBL" id="FOUY01000023">
    <property type="protein sequence ID" value="SFN88489.1"/>
    <property type="molecule type" value="Genomic_DNA"/>
</dbReference>
<feature type="domain" description="CN hydrolase" evidence="9">
    <location>
        <begin position="249"/>
        <end position="465"/>
    </location>
</feature>
<dbReference type="AlphaFoldDB" id="A0A1I5CNC4"/>
<dbReference type="Proteomes" id="UP000199614">
    <property type="component" value="Unassembled WGS sequence"/>
</dbReference>
<feature type="transmembrane region" description="Helical" evidence="8">
    <location>
        <begin position="136"/>
        <end position="157"/>
    </location>
</feature>
<evidence type="ECO:0000313" key="11">
    <source>
        <dbReference type="Proteomes" id="UP000199614"/>
    </source>
</evidence>
<accession>A0A1I5CNC4</accession>
<dbReference type="GO" id="GO:0005886">
    <property type="term" value="C:plasma membrane"/>
    <property type="evidence" value="ECO:0007669"/>
    <property type="project" value="UniProtKB-SubCell"/>
</dbReference>
<dbReference type="Pfam" id="PF20154">
    <property type="entry name" value="LNT_N"/>
    <property type="match status" value="1"/>
</dbReference>
<evidence type="ECO:0000256" key="4">
    <source>
        <dbReference type="ARBA" id="ARBA00022692"/>
    </source>
</evidence>
<keyword evidence="6 8" id="KW-0472">Membrane</keyword>
<dbReference type="Pfam" id="PF00795">
    <property type="entry name" value="CN_hydrolase"/>
    <property type="match status" value="1"/>
</dbReference>
<sequence>MTTTRSTAPRRGVAAPVLRDGALLAAGAVLLVLAQHGHPDIGVAGWLFAIPLLLFARRAPVWLGAVAIAAVHAVAAVVWVLSIQLPSDEFPWSAVVGCALLNLILVLPFVADRLVAVRIRGDRPVLASLVFPTARVAAELLLFALSPFGMVFGSLAASQYDHLALLQLASVTGAYGISFLMAWFGAAACELWQRPGTLRPVGIVAGVTAVVVASGALVLALPERGETVRVAGITPPRAQDAVADQLPAWEDTAPDPAAVRRVMEPVTDRLLADSGREAAAGARIVLWSEAATLVHEADLPELARRAGAVAAEHDAYLLVTAGVFTAEPPHARNVAVLLGPDGQQQAIYDKVHPVVGMEDIRPGTAPPPVVATEFGRLAAMICYDNDYADTAGVDADILLLPAADWEGFDRLHTQKATMRAVEHGYALVRQDAEGTAATFDARGRTLAAADWFRTDQQVMVAQVPTAGVTTVYARVGDVFAYACVLALAALSVVAVLARRRR</sequence>
<proteinExistence type="predicted"/>
<dbReference type="PANTHER" id="PTHR38686:SF1">
    <property type="entry name" value="APOLIPOPROTEIN N-ACYLTRANSFERASE"/>
    <property type="match status" value="1"/>
</dbReference>
<evidence type="ECO:0000256" key="3">
    <source>
        <dbReference type="ARBA" id="ARBA00022679"/>
    </source>
</evidence>
<keyword evidence="3 10" id="KW-0808">Transferase</keyword>
<feature type="transmembrane region" description="Helical" evidence="8">
    <location>
        <begin position="61"/>
        <end position="82"/>
    </location>
</feature>
<feature type="transmembrane region" description="Helical" evidence="8">
    <location>
        <begin position="478"/>
        <end position="497"/>
    </location>
</feature>
<evidence type="ECO:0000259" key="9">
    <source>
        <dbReference type="PROSITE" id="PS50263"/>
    </source>
</evidence>
<dbReference type="GO" id="GO:0042158">
    <property type="term" value="P:lipoprotein biosynthetic process"/>
    <property type="evidence" value="ECO:0007669"/>
    <property type="project" value="InterPro"/>
</dbReference>